<keyword evidence="3" id="KW-1185">Reference proteome</keyword>
<dbReference type="SUPFAM" id="SSF53474">
    <property type="entry name" value="alpha/beta-Hydrolases"/>
    <property type="match status" value="1"/>
</dbReference>
<dbReference type="GO" id="GO:0016787">
    <property type="term" value="F:hydrolase activity"/>
    <property type="evidence" value="ECO:0007669"/>
    <property type="project" value="UniProtKB-KW"/>
</dbReference>
<dbReference type="Proteomes" id="UP000199392">
    <property type="component" value="Unassembled WGS sequence"/>
</dbReference>
<reference evidence="3" key="1">
    <citation type="submission" date="2016-10" db="EMBL/GenBank/DDBJ databases">
        <authorList>
            <person name="Varghese N."/>
            <person name="Submissions S."/>
        </authorList>
    </citation>
    <scope>NUCLEOTIDE SEQUENCE [LARGE SCALE GENOMIC DNA]</scope>
    <source>
        <strain evidence="3">DSM 26894</strain>
    </source>
</reference>
<gene>
    <name evidence="2" type="ORF">SAMN04488050_103399</name>
</gene>
<organism evidence="2 3">
    <name type="scientific">Alloyangia pacifica</name>
    <dbReference type="NCBI Taxonomy" id="311180"/>
    <lineage>
        <taxon>Bacteria</taxon>
        <taxon>Pseudomonadati</taxon>
        <taxon>Pseudomonadota</taxon>
        <taxon>Alphaproteobacteria</taxon>
        <taxon>Rhodobacterales</taxon>
        <taxon>Roseobacteraceae</taxon>
        <taxon>Alloyangia</taxon>
    </lineage>
</organism>
<dbReference type="AlphaFoldDB" id="A0A1I6RTK8"/>
<dbReference type="Pfam" id="PF08386">
    <property type="entry name" value="Abhydrolase_4"/>
    <property type="match status" value="1"/>
</dbReference>
<dbReference type="EMBL" id="FOZW01000003">
    <property type="protein sequence ID" value="SFS68034.1"/>
    <property type="molecule type" value="Genomic_DNA"/>
</dbReference>
<evidence type="ECO:0000259" key="1">
    <source>
        <dbReference type="Pfam" id="PF08386"/>
    </source>
</evidence>
<evidence type="ECO:0000313" key="3">
    <source>
        <dbReference type="Proteomes" id="UP000199392"/>
    </source>
</evidence>
<protein>
    <submittedName>
        <fullName evidence="2">Alpha/beta hydrolase family protein</fullName>
    </submittedName>
</protein>
<dbReference type="InterPro" id="IPR029058">
    <property type="entry name" value="AB_hydrolase_fold"/>
</dbReference>
<dbReference type="InterPro" id="IPR013595">
    <property type="entry name" value="Pept_S33_TAP-like_C"/>
</dbReference>
<dbReference type="Gene3D" id="3.40.50.1820">
    <property type="entry name" value="alpha/beta hydrolase"/>
    <property type="match status" value="1"/>
</dbReference>
<keyword evidence="2" id="KW-0378">Hydrolase</keyword>
<feature type="domain" description="Peptidase S33 tripeptidyl aminopeptidase-like C-terminal" evidence="1">
    <location>
        <begin position="225"/>
        <end position="296"/>
    </location>
</feature>
<sequence length="299" mass="32461">MRERTMVMWMRNEWQGERMAEVLSAGSGAPGVRRRILHLAARLLPGTTGRLLAHRYLSPASHLDPAQATRGGAELLPLAPGMAVLRHPGQQADAPRVLLVPGHDGHVRQFARLVRELRRLGAAVDLLILPGHLSRRRMRCGLAEIVPAIHRCGAEHGPYDAVAAHCVSASGLLFALAEGFDCPRLAFISTPIDLPKLLRLGATQYGLSGRCRSVFEATVIRLCAPYGPEAPWREVATARHGDTLVVHARHDFAVPVEDARALAEAMPSARLEIVEQGDHNGLLNIAPAMQALARFLAAR</sequence>
<proteinExistence type="predicted"/>
<dbReference type="STRING" id="311180.SAMN04488050_103399"/>
<accession>A0A1I6RTK8</accession>
<evidence type="ECO:0000313" key="2">
    <source>
        <dbReference type="EMBL" id="SFS68034.1"/>
    </source>
</evidence>
<name>A0A1I6RTK8_9RHOB</name>